<name>A0ABR4AIH6_9LECA</name>
<evidence type="ECO:0000313" key="10">
    <source>
        <dbReference type="EMBL" id="KAL2044898.1"/>
    </source>
</evidence>
<feature type="transmembrane region" description="Helical" evidence="8">
    <location>
        <begin position="148"/>
        <end position="167"/>
    </location>
</feature>
<dbReference type="PROSITE" id="PS51846">
    <property type="entry name" value="CNNM"/>
    <property type="match status" value="1"/>
</dbReference>
<feature type="compositionally biased region" description="Polar residues" evidence="7">
    <location>
        <begin position="460"/>
        <end position="470"/>
    </location>
</feature>
<keyword evidence="3" id="KW-0677">Repeat</keyword>
<evidence type="ECO:0000256" key="7">
    <source>
        <dbReference type="SAM" id="MobiDB-lite"/>
    </source>
</evidence>
<evidence type="ECO:0000256" key="3">
    <source>
        <dbReference type="ARBA" id="ARBA00022737"/>
    </source>
</evidence>
<feature type="transmembrane region" description="Helical" evidence="8">
    <location>
        <begin position="121"/>
        <end position="142"/>
    </location>
</feature>
<comment type="caution">
    <text evidence="10">The sequence shown here is derived from an EMBL/GenBank/DDBJ whole genome shotgun (WGS) entry which is preliminary data.</text>
</comment>
<accession>A0ABR4AIH6</accession>
<evidence type="ECO:0000256" key="8">
    <source>
        <dbReference type="SAM" id="Phobius"/>
    </source>
</evidence>
<feature type="compositionally biased region" description="Low complexity" evidence="7">
    <location>
        <begin position="681"/>
        <end position="690"/>
    </location>
</feature>
<evidence type="ECO:0000256" key="1">
    <source>
        <dbReference type="ARBA" id="ARBA00004141"/>
    </source>
</evidence>
<feature type="transmembrane region" description="Helical" evidence="8">
    <location>
        <begin position="25"/>
        <end position="44"/>
    </location>
</feature>
<dbReference type="SUPFAM" id="SSF54631">
    <property type="entry name" value="CBS-domain pair"/>
    <property type="match status" value="1"/>
</dbReference>
<keyword evidence="4 6" id="KW-1133">Transmembrane helix</keyword>
<gene>
    <name evidence="10" type="ORF">N7G274_002673</name>
</gene>
<dbReference type="CDD" id="cd04590">
    <property type="entry name" value="CBS_pair_CorC_HlyC_assoc"/>
    <property type="match status" value="1"/>
</dbReference>
<feature type="region of interest" description="Disordered" evidence="7">
    <location>
        <begin position="579"/>
        <end position="734"/>
    </location>
</feature>
<dbReference type="InterPro" id="IPR002550">
    <property type="entry name" value="CNNM"/>
</dbReference>
<dbReference type="PANTHER" id="PTHR12064">
    <property type="entry name" value="METAL TRANSPORTER CNNM"/>
    <property type="match status" value="1"/>
</dbReference>
<evidence type="ECO:0000256" key="5">
    <source>
        <dbReference type="ARBA" id="ARBA00023136"/>
    </source>
</evidence>
<feature type="region of interest" description="Disordered" evidence="7">
    <location>
        <begin position="460"/>
        <end position="561"/>
    </location>
</feature>
<feature type="transmembrane region" description="Helical" evidence="8">
    <location>
        <begin position="64"/>
        <end position="87"/>
    </location>
</feature>
<feature type="domain" description="CNNM transmembrane" evidence="9">
    <location>
        <begin position="58"/>
        <end position="243"/>
    </location>
</feature>
<sequence length="734" mass="78617">MTTQQPGQAARCTAVRPMVLSVAKLSLMAIIPLVHAIPLSHGLFDAFAEDEEPPLSPQKPTLWIYLAVAVALVLLGGAFAGLTIALMGQDEIYLQVIEKSGEGSEKTHAARVLRLLKRGKHWVLVTLLLGNVITNETLPIVLDRSLGGGWPAVLGSTVLIVIFGEIIPQSICVRYGLPIGAWMSPLVLVLMYILSPVAWPTAKLLDWLLGEDHGTTYKKAGLKTLVTLHKSLGADGEQLNADEVTIISAVLDLKAKPVGDIMTPMDNVFTLSADTVLDEKTMEYILGQGFSRIPIHSPDNKHNFVGMLLVKILITYDPEDCKKVRDFALATLPETRAETSCLDIVNFFQEGKSHMVLVSEYPGTDHGALGVLTLEDVIEELIGEEIIDESDVYIDVHKKLRRTKLAPKMRVPKGEVVTEPDDTLAAGEENLIDLGEDKKNPQHAMRRTVTNDITIAKLNGLQSELGTSPRKQPVLRRTSSTQYSSDREGPQRKASKGEVPDHFKRLGPSNLASRPRQTRYNTVKIKPGGGSFSDGAGKPQDAPTTPQTQSPAAQGGIGAGLVSAGKDAKDGVLALQAGYGTLNSGPPPSPKNSRKGHFVALAENGTDGSQSKRPVSKHGSRPGSEDTVRSMKSGPFSPRAKKTPARSGSITENIIDAGGIKKTVLEMTSSSEDHDDGGAQIGADGASDGNGNDGKENSKPGDGSGKKKRRRKKRPVGSKGGEGENTPLLDGRRD</sequence>
<comment type="subcellular location">
    <subcellularLocation>
        <location evidence="1">Membrane</location>
        <topology evidence="1">Multi-pass membrane protein</topology>
    </subcellularLocation>
</comment>
<dbReference type="Gene3D" id="3.10.580.10">
    <property type="entry name" value="CBS-domain"/>
    <property type="match status" value="1"/>
</dbReference>
<evidence type="ECO:0000256" key="4">
    <source>
        <dbReference type="ARBA" id="ARBA00022989"/>
    </source>
</evidence>
<keyword evidence="11" id="KW-1185">Reference proteome</keyword>
<reference evidence="10 11" key="1">
    <citation type="submission" date="2024-09" db="EMBL/GenBank/DDBJ databases">
        <title>Rethinking Asexuality: The Enigmatic Case of Functional Sexual Genes in Lepraria (Stereocaulaceae).</title>
        <authorList>
            <person name="Doellman M."/>
            <person name="Sun Y."/>
            <person name="Barcenas-Pena A."/>
            <person name="Lumbsch H.T."/>
            <person name="Grewe F."/>
        </authorList>
    </citation>
    <scope>NUCLEOTIDE SEQUENCE [LARGE SCALE GENOMIC DNA]</scope>
    <source>
        <strain evidence="10 11">Mercado 3170</strain>
    </source>
</reference>
<dbReference type="Proteomes" id="UP001590950">
    <property type="component" value="Unassembled WGS sequence"/>
</dbReference>
<evidence type="ECO:0000256" key="2">
    <source>
        <dbReference type="ARBA" id="ARBA00022692"/>
    </source>
</evidence>
<dbReference type="InterPro" id="IPR045095">
    <property type="entry name" value="ACDP"/>
</dbReference>
<protein>
    <recommendedName>
        <fullName evidence="9">CNNM transmembrane domain-containing protein</fullName>
    </recommendedName>
</protein>
<evidence type="ECO:0000259" key="9">
    <source>
        <dbReference type="PROSITE" id="PS51846"/>
    </source>
</evidence>
<feature type="compositionally biased region" description="Basic and acidic residues" evidence="7">
    <location>
        <begin position="485"/>
        <end position="504"/>
    </location>
</feature>
<dbReference type="Pfam" id="PF01595">
    <property type="entry name" value="CNNM"/>
    <property type="match status" value="1"/>
</dbReference>
<feature type="transmembrane region" description="Helical" evidence="8">
    <location>
        <begin position="179"/>
        <end position="199"/>
    </location>
</feature>
<evidence type="ECO:0000313" key="11">
    <source>
        <dbReference type="Proteomes" id="UP001590950"/>
    </source>
</evidence>
<feature type="compositionally biased region" description="Basic residues" evidence="7">
    <location>
        <begin position="706"/>
        <end position="716"/>
    </location>
</feature>
<keyword evidence="2 6" id="KW-0812">Transmembrane</keyword>
<dbReference type="PANTHER" id="PTHR12064:SF97">
    <property type="entry name" value="METAL TRANSPORTER CNNM-5"/>
    <property type="match status" value="1"/>
</dbReference>
<organism evidence="10 11">
    <name type="scientific">Stereocaulon virgatum</name>
    <dbReference type="NCBI Taxonomy" id="373712"/>
    <lineage>
        <taxon>Eukaryota</taxon>
        <taxon>Fungi</taxon>
        <taxon>Dikarya</taxon>
        <taxon>Ascomycota</taxon>
        <taxon>Pezizomycotina</taxon>
        <taxon>Lecanoromycetes</taxon>
        <taxon>OSLEUM clade</taxon>
        <taxon>Lecanoromycetidae</taxon>
        <taxon>Lecanorales</taxon>
        <taxon>Lecanorineae</taxon>
        <taxon>Stereocaulaceae</taxon>
        <taxon>Stereocaulon</taxon>
    </lineage>
</organism>
<keyword evidence="5 6" id="KW-0472">Membrane</keyword>
<proteinExistence type="predicted"/>
<evidence type="ECO:0000256" key="6">
    <source>
        <dbReference type="PROSITE-ProRule" id="PRU01193"/>
    </source>
</evidence>
<dbReference type="EMBL" id="JBEFKJ010000008">
    <property type="protein sequence ID" value="KAL2044898.1"/>
    <property type="molecule type" value="Genomic_DNA"/>
</dbReference>
<dbReference type="InterPro" id="IPR046342">
    <property type="entry name" value="CBS_dom_sf"/>
</dbReference>
<feature type="compositionally biased region" description="Polar residues" evidence="7">
    <location>
        <begin position="542"/>
        <end position="552"/>
    </location>
</feature>
<dbReference type="InterPro" id="IPR044751">
    <property type="entry name" value="Ion_transp-like_CBS"/>
</dbReference>